<keyword evidence="1" id="KW-0597">Phosphoprotein</keyword>
<dbReference type="InterPro" id="IPR010442">
    <property type="entry name" value="PET_domain"/>
</dbReference>
<feature type="domain" description="PET" evidence="3">
    <location>
        <begin position="1"/>
        <end position="79"/>
    </location>
</feature>
<evidence type="ECO:0000259" key="2">
    <source>
        <dbReference type="PROSITE" id="PS50894"/>
    </source>
</evidence>
<sequence length="118" mass="12893">MTVQQYYAAIGADYNEVIRRLGNEDRIRRFLLKFPADQSFSTLCHSLAENQYEEAFRAAHSLKGISMNLGLTPLAESSSAVTEALRAGPPSEDIGPLFAQLEGDYNTILAAIQGLSQA</sequence>
<evidence type="ECO:0000259" key="3">
    <source>
        <dbReference type="PROSITE" id="PS51303"/>
    </source>
</evidence>
<dbReference type="AlphaFoldDB" id="A0A6N2UTG6"/>
<protein>
    <submittedName>
        <fullName evidence="4">Hpt domain protein</fullName>
    </submittedName>
</protein>
<dbReference type="PROSITE" id="PS51303">
    <property type="entry name" value="PET"/>
    <property type="match status" value="1"/>
</dbReference>
<feature type="modified residue" description="Phosphohistidine" evidence="1">
    <location>
        <position position="60"/>
    </location>
</feature>
<name>A0A6N2UTG6_9FIRM</name>
<dbReference type="SUPFAM" id="SSF47226">
    <property type="entry name" value="Histidine-containing phosphotransfer domain, HPT domain"/>
    <property type="match status" value="1"/>
</dbReference>
<dbReference type="InterPro" id="IPR036641">
    <property type="entry name" value="HPT_dom_sf"/>
</dbReference>
<proteinExistence type="predicted"/>
<dbReference type="EMBL" id="CACRSL010000004">
    <property type="protein sequence ID" value="VYT21259.1"/>
    <property type="molecule type" value="Genomic_DNA"/>
</dbReference>
<evidence type="ECO:0000313" key="4">
    <source>
        <dbReference type="EMBL" id="VYT21259.1"/>
    </source>
</evidence>
<dbReference type="Gene3D" id="1.20.120.160">
    <property type="entry name" value="HPT domain"/>
    <property type="match status" value="1"/>
</dbReference>
<evidence type="ECO:0000256" key="1">
    <source>
        <dbReference type="PROSITE-ProRule" id="PRU00110"/>
    </source>
</evidence>
<feature type="domain" description="HPt" evidence="2">
    <location>
        <begin position="19"/>
        <end position="118"/>
    </location>
</feature>
<dbReference type="GO" id="GO:0008270">
    <property type="term" value="F:zinc ion binding"/>
    <property type="evidence" value="ECO:0007669"/>
    <property type="project" value="InterPro"/>
</dbReference>
<dbReference type="GO" id="GO:0000160">
    <property type="term" value="P:phosphorelay signal transduction system"/>
    <property type="evidence" value="ECO:0007669"/>
    <property type="project" value="InterPro"/>
</dbReference>
<accession>A0A6N2UTG6</accession>
<organism evidence="4">
    <name type="scientific">uncultured Anaerotruncus sp</name>
    <dbReference type="NCBI Taxonomy" id="905011"/>
    <lineage>
        <taxon>Bacteria</taxon>
        <taxon>Bacillati</taxon>
        <taxon>Bacillota</taxon>
        <taxon>Clostridia</taxon>
        <taxon>Eubacteriales</taxon>
        <taxon>Oscillospiraceae</taxon>
        <taxon>Anaerotruncus</taxon>
        <taxon>environmental samples</taxon>
    </lineage>
</organism>
<gene>
    <name evidence="4" type="ORF">AULFYP135_02067</name>
</gene>
<dbReference type="PROSITE" id="PS50894">
    <property type="entry name" value="HPT"/>
    <property type="match status" value="1"/>
</dbReference>
<reference evidence="4" key="1">
    <citation type="submission" date="2019-11" db="EMBL/GenBank/DDBJ databases">
        <authorList>
            <person name="Feng L."/>
        </authorList>
    </citation>
    <scope>NUCLEOTIDE SEQUENCE</scope>
    <source>
        <strain evidence="4">AundefinedLFYP135</strain>
    </source>
</reference>
<dbReference type="Pfam" id="PF01627">
    <property type="entry name" value="Hpt"/>
    <property type="match status" value="1"/>
</dbReference>
<dbReference type="InterPro" id="IPR008207">
    <property type="entry name" value="Sig_transdc_His_kin_Hpt_dom"/>
</dbReference>